<gene>
    <name evidence="2" type="ORF">A4A49_52376</name>
</gene>
<dbReference type="InterPro" id="IPR012337">
    <property type="entry name" value="RNaseH-like_sf"/>
</dbReference>
<evidence type="ECO:0000259" key="1">
    <source>
        <dbReference type="Pfam" id="PF13456"/>
    </source>
</evidence>
<dbReference type="InterPro" id="IPR002156">
    <property type="entry name" value="RNaseH_domain"/>
</dbReference>
<dbReference type="Proteomes" id="UP000187609">
    <property type="component" value="Unassembled WGS sequence"/>
</dbReference>
<dbReference type="InterPro" id="IPR044730">
    <property type="entry name" value="RNase_H-like_dom_plant"/>
</dbReference>
<keyword evidence="3" id="KW-1185">Reference proteome</keyword>
<dbReference type="Gramene" id="OIT24935">
    <property type="protein sequence ID" value="OIT24935"/>
    <property type="gene ID" value="A4A49_52376"/>
</dbReference>
<dbReference type="Pfam" id="PF13456">
    <property type="entry name" value="RVT_3"/>
    <property type="match status" value="1"/>
</dbReference>
<feature type="domain" description="RNase H type-1" evidence="1">
    <location>
        <begin position="45"/>
        <end position="118"/>
    </location>
</feature>
<dbReference type="CDD" id="cd06222">
    <property type="entry name" value="RNase_H_like"/>
    <property type="match status" value="1"/>
</dbReference>
<proteinExistence type="predicted"/>
<dbReference type="InterPro" id="IPR036397">
    <property type="entry name" value="RNaseH_sf"/>
</dbReference>
<reference evidence="2" key="1">
    <citation type="submission" date="2016-11" db="EMBL/GenBank/DDBJ databases">
        <title>The genome of Nicotiana attenuata.</title>
        <authorList>
            <person name="Xu S."/>
            <person name="Brockmoeller T."/>
            <person name="Gaquerel E."/>
            <person name="Navarro A."/>
            <person name="Kuhl H."/>
            <person name="Gase K."/>
            <person name="Ling Z."/>
            <person name="Zhou W."/>
            <person name="Kreitzer C."/>
            <person name="Stanke M."/>
            <person name="Tang H."/>
            <person name="Lyons E."/>
            <person name="Pandey P."/>
            <person name="Pandey S.P."/>
            <person name="Timmermann B."/>
            <person name="Baldwin I.T."/>
        </authorList>
    </citation>
    <scope>NUCLEOTIDE SEQUENCE [LARGE SCALE GENOMIC DNA]</scope>
    <source>
        <strain evidence="2">UT</strain>
    </source>
</reference>
<dbReference type="SMR" id="A0A1J6KTB2"/>
<evidence type="ECO:0000313" key="2">
    <source>
        <dbReference type="EMBL" id="OIT24935.1"/>
    </source>
</evidence>
<accession>A0A1J6KTB2</accession>
<dbReference type="SUPFAM" id="SSF53098">
    <property type="entry name" value="Ribonuclease H-like"/>
    <property type="match status" value="1"/>
</dbReference>
<evidence type="ECO:0000313" key="3">
    <source>
        <dbReference type="Proteomes" id="UP000187609"/>
    </source>
</evidence>
<organism evidence="2 3">
    <name type="scientific">Nicotiana attenuata</name>
    <name type="common">Coyote tobacco</name>
    <dbReference type="NCBI Taxonomy" id="49451"/>
    <lineage>
        <taxon>Eukaryota</taxon>
        <taxon>Viridiplantae</taxon>
        <taxon>Streptophyta</taxon>
        <taxon>Embryophyta</taxon>
        <taxon>Tracheophyta</taxon>
        <taxon>Spermatophyta</taxon>
        <taxon>Magnoliopsida</taxon>
        <taxon>eudicotyledons</taxon>
        <taxon>Gunneridae</taxon>
        <taxon>Pentapetalae</taxon>
        <taxon>asterids</taxon>
        <taxon>lamiids</taxon>
        <taxon>Solanales</taxon>
        <taxon>Solanaceae</taxon>
        <taxon>Nicotianoideae</taxon>
        <taxon>Nicotianeae</taxon>
        <taxon>Nicotiana</taxon>
    </lineage>
</organism>
<protein>
    <recommendedName>
        <fullName evidence="1">RNase H type-1 domain-containing protein</fullName>
    </recommendedName>
</protein>
<name>A0A1J6KTB2_NICAT</name>
<dbReference type="PANTHER" id="PTHR47723">
    <property type="entry name" value="OS05G0353850 PROTEIN"/>
    <property type="match status" value="1"/>
</dbReference>
<dbReference type="Gene3D" id="3.30.420.10">
    <property type="entry name" value="Ribonuclease H-like superfamily/Ribonuclease H"/>
    <property type="match status" value="1"/>
</dbReference>
<dbReference type="GO" id="GO:0004523">
    <property type="term" value="F:RNA-DNA hybrid ribonuclease activity"/>
    <property type="evidence" value="ECO:0007669"/>
    <property type="project" value="InterPro"/>
</dbReference>
<dbReference type="GO" id="GO:0003676">
    <property type="term" value="F:nucleic acid binding"/>
    <property type="evidence" value="ECO:0007669"/>
    <property type="project" value="InterPro"/>
</dbReference>
<dbReference type="InterPro" id="IPR053151">
    <property type="entry name" value="RNase_H-like"/>
</dbReference>
<dbReference type="OMA" id="HAYREPN"/>
<dbReference type="EMBL" id="MJEQ01003110">
    <property type="protein sequence ID" value="OIT24935.1"/>
    <property type="molecule type" value="Genomic_DNA"/>
</dbReference>
<sequence length="200" mass="22047">MAASQAIPPKRVRLNLKWIPPNPNYYKLNTDGSTSTNNDTNGIGGALIRGLNLAIQMQLTPLEVEIDAQEVTTLLATDNSKYANLFSDWRYLLTMLREPVVRHAYREPNGVADQLAKLGCRLQDVDTVQLQADKLGITRPRFIPITDTGQAFYHNRQSRFVSTQVTTAAVVTPVLPIPASIAATASRIAHMLALGTRPRV</sequence>
<comment type="caution">
    <text evidence="2">The sequence shown here is derived from an EMBL/GenBank/DDBJ whole genome shotgun (WGS) entry which is preliminary data.</text>
</comment>
<dbReference type="AlphaFoldDB" id="A0A1J6KTB2"/>
<dbReference type="PANTHER" id="PTHR47723:SF23">
    <property type="entry name" value="REVERSE TRANSCRIPTASE-LIKE PROTEIN"/>
    <property type="match status" value="1"/>
</dbReference>